<dbReference type="InterPro" id="IPR036135">
    <property type="entry name" value="MoeA_linker/N_sf"/>
</dbReference>
<dbReference type="SUPFAM" id="SSF53218">
    <property type="entry name" value="Molybdenum cofactor biosynthesis proteins"/>
    <property type="match status" value="1"/>
</dbReference>
<dbReference type="SUPFAM" id="SSF63882">
    <property type="entry name" value="MoeA N-terminal region -like"/>
    <property type="match status" value="1"/>
</dbReference>
<reference evidence="8 9" key="1">
    <citation type="submission" date="2020-03" db="EMBL/GenBank/DDBJ databases">
        <title>Roseomonas selenitidurans sp. nov. isolated from soil.</title>
        <authorList>
            <person name="Liu H."/>
        </authorList>
    </citation>
    <scope>NUCLEOTIDE SEQUENCE [LARGE SCALE GENOMIC DNA]</scope>
    <source>
        <strain evidence="8 9">JCM 15073</strain>
    </source>
</reference>
<dbReference type="InterPro" id="IPR038987">
    <property type="entry name" value="MoeA-like"/>
</dbReference>
<name>A0ABX1ETA1_9PROT</name>
<dbReference type="InterPro" id="IPR036688">
    <property type="entry name" value="MoeA_C_domain_IV_sf"/>
</dbReference>
<dbReference type="Pfam" id="PF03453">
    <property type="entry name" value="MoeA_N"/>
    <property type="match status" value="1"/>
</dbReference>
<dbReference type="SMART" id="SM00852">
    <property type="entry name" value="MoCF_biosynth"/>
    <property type="match status" value="1"/>
</dbReference>
<comment type="catalytic activity">
    <reaction evidence="5">
        <text>adenylyl-molybdopterin + molybdate = Mo-molybdopterin + AMP + H(+)</text>
        <dbReference type="Rhea" id="RHEA:35047"/>
        <dbReference type="ChEBI" id="CHEBI:15378"/>
        <dbReference type="ChEBI" id="CHEBI:36264"/>
        <dbReference type="ChEBI" id="CHEBI:62727"/>
        <dbReference type="ChEBI" id="CHEBI:71302"/>
        <dbReference type="ChEBI" id="CHEBI:456215"/>
        <dbReference type="EC" id="2.10.1.1"/>
    </reaction>
</comment>
<keyword evidence="6" id="KW-0479">Metal-binding</keyword>
<dbReference type="EMBL" id="JAAVTX010000001">
    <property type="protein sequence ID" value="NKE43802.1"/>
    <property type="molecule type" value="Genomic_DNA"/>
</dbReference>
<dbReference type="InterPro" id="IPR005111">
    <property type="entry name" value="MoeA_C_domain_IV"/>
</dbReference>
<keyword evidence="6" id="KW-0460">Magnesium</keyword>
<keyword evidence="4 6" id="KW-0501">Molybdenum cofactor biosynthesis</keyword>
<comment type="caution">
    <text evidence="8">The sequence shown here is derived from an EMBL/GenBank/DDBJ whole genome shotgun (WGS) entry which is preliminary data.</text>
</comment>
<comment type="cofactor">
    <cofactor evidence="6">
        <name>Mg(2+)</name>
        <dbReference type="ChEBI" id="CHEBI:18420"/>
    </cofactor>
</comment>
<evidence type="ECO:0000256" key="2">
    <source>
        <dbReference type="ARBA" id="ARBA00005046"/>
    </source>
</evidence>
<keyword evidence="9" id="KW-1185">Reference proteome</keyword>
<evidence type="ECO:0000313" key="8">
    <source>
        <dbReference type="EMBL" id="NKE43802.1"/>
    </source>
</evidence>
<evidence type="ECO:0000259" key="7">
    <source>
        <dbReference type="SMART" id="SM00852"/>
    </source>
</evidence>
<evidence type="ECO:0000256" key="4">
    <source>
        <dbReference type="ARBA" id="ARBA00023150"/>
    </source>
</evidence>
<dbReference type="Gene3D" id="2.170.190.11">
    <property type="entry name" value="Molybdopterin biosynthesis moea protein, domain 3"/>
    <property type="match status" value="1"/>
</dbReference>
<proteinExistence type="inferred from homology"/>
<comment type="function">
    <text evidence="1 6">Catalyzes the insertion of molybdate into adenylated molybdopterin with the concomitant release of AMP.</text>
</comment>
<dbReference type="Gene3D" id="2.40.340.10">
    <property type="entry name" value="MoeA, C-terminal, domain IV"/>
    <property type="match status" value="1"/>
</dbReference>
<protein>
    <recommendedName>
        <fullName evidence="6">Molybdopterin molybdenumtransferase</fullName>
        <ecNumber evidence="6">2.10.1.1</ecNumber>
    </recommendedName>
</protein>
<evidence type="ECO:0000313" key="9">
    <source>
        <dbReference type="Proteomes" id="UP000765160"/>
    </source>
</evidence>
<dbReference type="RefSeq" id="WP_168047110.1">
    <property type="nucleotide sequence ID" value="NZ_JAATJR010000001.1"/>
</dbReference>
<dbReference type="Gene3D" id="3.40.980.10">
    <property type="entry name" value="MoaB/Mog-like domain"/>
    <property type="match status" value="1"/>
</dbReference>
<feature type="domain" description="MoaB/Mog" evidence="7">
    <location>
        <begin position="205"/>
        <end position="335"/>
    </location>
</feature>
<dbReference type="InterPro" id="IPR001453">
    <property type="entry name" value="MoaB/Mog_dom"/>
</dbReference>
<accession>A0ABX1ETA1</accession>
<dbReference type="InterPro" id="IPR005110">
    <property type="entry name" value="MoeA_linker/N"/>
</dbReference>
<evidence type="ECO:0000256" key="5">
    <source>
        <dbReference type="ARBA" id="ARBA00047317"/>
    </source>
</evidence>
<dbReference type="Proteomes" id="UP000765160">
    <property type="component" value="Unassembled WGS sequence"/>
</dbReference>
<evidence type="ECO:0000256" key="3">
    <source>
        <dbReference type="ARBA" id="ARBA00010763"/>
    </source>
</evidence>
<dbReference type="CDD" id="cd00887">
    <property type="entry name" value="MoeA"/>
    <property type="match status" value="1"/>
</dbReference>
<keyword evidence="6" id="KW-0808">Transferase</keyword>
<organism evidence="8 9">
    <name type="scientific">Falsiroseomonas frigidaquae</name>
    <dbReference type="NCBI Taxonomy" id="487318"/>
    <lineage>
        <taxon>Bacteria</taxon>
        <taxon>Pseudomonadati</taxon>
        <taxon>Pseudomonadota</taxon>
        <taxon>Alphaproteobacteria</taxon>
        <taxon>Acetobacterales</taxon>
        <taxon>Roseomonadaceae</taxon>
        <taxon>Falsiroseomonas</taxon>
    </lineage>
</organism>
<evidence type="ECO:0000256" key="6">
    <source>
        <dbReference type="RuleBase" id="RU365090"/>
    </source>
</evidence>
<keyword evidence="6" id="KW-0500">Molybdenum</keyword>
<dbReference type="Gene3D" id="3.90.105.10">
    <property type="entry name" value="Molybdopterin biosynthesis moea protein, domain 2"/>
    <property type="match status" value="1"/>
</dbReference>
<comment type="pathway">
    <text evidence="2 6">Cofactor biosynthesis; molybdopterin biosynthesis.</text>
</comment>
<dbReference type="InterPro" id="IPR036425">
    <property type="entry name" value="MoaB/Mog-like_dom_sf"/>
</dbReference>
<dbReference type="SUPFAM" id="SSF63867">
    <property type="entry name" value="MoeA C-terminal domain-like"/>
    <property type="match status" value="1"/>
</dbReference>
<comment type="similarity">
    <text evidence="3 6">Belongs to the MoeA family.</text>
</comment>
<evidence type="ECO:0000256" key="1">
    <source>
        <dbReference type="ARBA" id="ARBA00002901"/>
    </source>
</evidence>
<gene>
    <name evidence="8" type="ORF">HB662_03365</name>
</gene>
<dbReference type="EC" id="2.10.1.1" evidence="6"/>
<dbReference type="Pfam" id="PF03454">
    <property type="entry name" value="MoeA_C"/>
    <property type="match status" value="1"/>
</dbReference>
<dbReference type="Pfam" id="PF00994">
    <property type="entry name" value="MoCF_biosynth"/>
    <property type="match status" value="1"/>
</dbReference>
<sequence length="427" mass="43451">MPDGSLMNTRPDAARAPSCCDEEAGLMPPAEARRRLLADAVPVEGLPVEGQETLALADALGRILAEAPAATRDLPPFDQSAMDGYGLAEADLAPAAAPALGRTITAGADPGPAIAAGETVRLLTGAALPEGVAAVVMEEHVALRAGQVLPRRALRPGDNIRRRGEDVACGEILVAPGTRLDARHLALLAAAGIAQVAVRPRLRVAVLSNGNELGGAIHDSNRPMLLALLARPEVACTDLGVLPDDRAAIAAALRDAARDHDLILASGGVCGSDADHLPGAIRDAGGWVRTLRLALKPGKPLAHGRIGRAACLCLPGNPLAALVSMLLLGRPLVARLAGAPDLPMVPQAAVAGEGFARKPGRAEYAPARIVGHDAAGLPILVREGSGGSARLKPLSRADGLLCLPASCTSVAAGDAVQFHPFATPLGL</sequence>
<dbReference type="PANTHER" id="PTHR10192:SF5">
    <property type="entry name" value="GEPHYRIN"/>
    <property type="match status" value="1"/>
</dbReference>
<dbReference type="PANTHER" id="PTHR10192">
    <property type="entry name" value="MOLYBDOPTERIN BIOSYNTHESIS PROTEIN"/>
    <property type="match status" value="1"/>
</dbReference>